<organism evidence="2 3">
    <name type="scientific">Chlamydomonas eustigma</name>
    <dbReference type="NCBI Taxonomy" id="1157962"/>
    <lineage>
        <taxon>Eukaryota</taxon>
        <taxon>Viridiplantae</taxon>
        <taxon>Chlorophyta</taxon>
        <taxon>core chlorophytes</taxon>
        <taxon>Chlorophyceae</taxon>
        <taxon>CS clade</taxon>
        <taxon>Chlamydomonadales</taxon>
        <taxon>Chlamydomonadaceae</taxon>
        <taxon>Chlamydomonas</taxon>
    </lineage>
</organism>
<reference evidence="2 3" key="1">
    <citation type="submission" date="2017-08" db="EMBL/GenBank/DDBJ databases">
        <title>Acidophilic green algal genome provides insights into adaptation to an acidic environment.</title>
        <authorList>
            <person name="Hirooka S."/>
            <person name="Hirose Y."/>
            <person name="Kanesaki Y."/>
            <person name="Higuchi S."/>
            <person name="Fujiwara T."/>
            <person name="Onuma R."/>
            <person name="Era A."/>
            <person name="Ohbayashi R."/>
            <person name="Uzuka A."/>
            <person name="Nozaki H."/>
            <person name="Yoshikawa H."/>
            <person name="Miyagishima S.Y."/>
        </authorList>
    </citation>
    <scope>NUCLEOTIDE SEQUENCE [LARGE SCALE GENOMIC DNA]</scope>
    <source>
        <strain evidence="2 3">NIES-2499</strain>
    </source>
</reference>
<evidence type="ECO:0000313" key="3">
    <source>
        <dbReference type="Proteomes" id="UP000232323"/>
    </source>
</evidence>
<comment type="caution">
    <text evidence="2">The sequence shown here is derived from an EMBL/GenBank/DDBJ whole genome shotgun (WGS) entry which is preliminary data.</text>
</comment>
<dbReference type="AlphaFoldDB" id="A0A250WPI0"/>
<dbReference type="Proteomes" id="UP000232323">
    <property type="component" value="Unassembled WGS sequence"/>
</dbReference>
<accession>A0A250WPI0</accession>
<proteinExistence type="predicted"/>
<dbReference type="EMBL" id="BEGY01000001">
    <property type="protein sequence ID" value="GAX72562.1"/>
    <property type="molecule type" value="Genomic_DNA"/>
</dbReference>
<protein>
    <submittedName>
        <fullName evidence="2">Uncharacterized protein</fullName>
    </submittedName>
</protein>
<evidence type="ECO:0000313" key="2">
    <source>
        <dbReference type="EMBL" id="GAX72562.1"/>
    </source>
</evidence>
<gene>
    <name evidence="2" type="ORF">CEUSTIGMA_g18.t1</name>
</gene>
<evidence type="ECO:0000256" key="1">
    <source>
        <dbReference type="SAM" id="MobiDB-lite"/>
    </source>
</evidence>
<feature type="region of interest" description="Disordered" evidence="1">
    <location>
        <begin position="205"/>
        <end position="268"/>
    </location>
</feature>
<name>A0A250WPI0_9CHLO</name>
<sequence length="304" mass="31828">MCARCRPHISSHSRNPEFLSKRSLLAGSSSVDLSRRICFEEDIDIDPGAFFSSPSPSAATQPANPIATNIYSYVSCPSPSSHIQSKGVANVDFGTSLNCPVPPAHGQTLLGSTGPIVTRRLDSDQLIKGSGFISVRLFPAVTVHTLSQESVSGVSVRSFPAVTVHTLSQESAFIALEHQKGGLKPVQVIAGRSSAAAASSLTRSSSSNASNYASSLTRRSSSNAGSYASSLTRRSSSNAGSYASSLTRRSSSNAGSYASSLTRSSSSNASSFLSGLSPEYLLLNNRALKKTAITRFLPSSQNVI</sequence>
<keyword evidence="3" id="KW-1185">Reference proteome</keyword>